<dbReference type="STRING" id="467210.HMPREF1866_02342"/>
<proteinExistence type="predicted"/>
<evidence type="ECO:0000313" key="1">
    <source>
        <dbReference type="EMBL" id="KXB54490.1"/>
    </source>
</evidence>
<dbReference type="EMBL" id="LSDA01000126">
    <property type="protein sequence ID" value="KXB54490.1"/>
    <property type="molecule type" value="Genomic_DNA"/>
</dbReference>
<reference evidence="2" key="1">
    <citation type="submission" date="2016-01" db="EMBL/GenBank/DDBJ databases">
        <authorList>
            <person name="Mitreva M."/>
            <person name="Pepin K.H."/>
            <person name="Mihindukulasuriya K.A."/>
            <person name="Fulton R."/>
            <person name="Fronick C."/>
            <person name="O'Laughlin M."/>
            <person name="Miner T."/>
            <person name="Herter B."/>
            <person name="Rosa B.A."/>
            <person name="Cordes M."/>
            <person name="Tomlinson C."/>
            <person name="Wollam A."/>
            <person name="Palsikar V.B."/>
            <person name="Mardis E.R."/>
            <person name="Wilson R.K."/>
        </authorList>
    </citation>
    <scope>NUCLEOTIDE SEQUENCE [LARGE SCALE GENOMIC DNA]</scope>
    <source>
        <strain evidence="2">DNF00896</strain>
    </source>
</reference>
<evidence type="ECO:0000313" key="2">
    <source>
        <dbReference type="Proteomes" id="UP000070394"/>
    </source>
</evidence>
<accession>A0A133ZGD7</accession>
<keyword evidence="2" id="KW-1185">Reference proteome</keyword>
<sequence length="130" mass="15170">MNVSLTEHYYEKLTVYVIEIRDKNVCIFKQWGGDKMTVEDLKEGAIKRLKMFGYTPDVDLLLYCTEIASQKSADWCNYDNIDSLPDGAKIYVIDCVAAEYMISKPISIMLAEKLRRDAETGLLRFRRLRW</sequence>
<dbReference type="PATRIC" id="fig|467210.3.peg.2320"/>
<organism evidence="1 2">
    <name type="scientific">Lachnoanaerobaculum saburreum</name>
    <dbReference type="NCBI Taxonomy" id="467210"/>
    <lineage>
        <taxon>Bacteria</taxon>
        <taxon>Bacillati</taxon>
        <taxon>Bacillota</taxon>
        <taxon>Clostridia</taxon>
        <taxon>Lachnospirales</taxon>
        <taxon>Lachnospiraceae</taxon>
        <taxon>Lachnoanaerobaculum</taxon>
    </lineage>
</organism>
<dbReference type="AlphaFoldDB" id="A0A133ZGD7"/>
<protein>
    <submittedName>
        <fullName evidence="1">Uncharacterized protein</fullName>
    </submittedName>
</protein>
<dbReference type="Proteomes" id="UP000070394">
    <property type="component" value="Unassembled WGS sequence"/>
</dbReference>
<name>A0A133ZGD7_9FIRM</name>
<gene>
    <name evidence="1" type="ORF">HMPREF1866_02342</name>
</gene>
<comment type="caution">
    <text evidence="1">The sequence shown here is derived from an EMBL/GenBank/DDBJ whole genome shotgun (WGS) entry which is preliminary data.</text>
</comment>